<name>A0A6J0KLS6_RAPSA</name>
<dbReference type="PANTHER" id="PTHR34663:SF13">
    <property type="entry name" value="PRECURSOR OF CEP16"/>
    <property type="match status" value="1"/>
</dbReference>
<reference evidence="2" key="2">
    <citation type="submission" date="2025-08" db="UniProtKB">
        <authorList>
            <consortium name="RefSeq"/>
        </authorList>
    </citation>
    <scope>IDENTIFICATION</scope>
    <source>
        <tissue evidence="2">Leaf</tissue>
    </source>
</reference>
<dbReference type="GeneID" id="108820356"/>
<dbReference type="Proteomes" id="UP000504610">
    <property type="component" value="Chromosome 8"/>
</dbReference>
<proteinExistence type="predicted"/>
<organism evidence="1 2">
    <name type="scientific">Raphanus sativus</name>
    <name type="common">Radish</name>
    <name type="synonym">Raphanus raphanistrum var. sativus</name>
    <dbReference type="NCBI Taxonomy" id="3726"/>
    <lineage>
        <taxon>Eukaryota</taxon>
        <taxon>Viridiplantae</taxon>
        <taxon>Streptophyta</taxon>
        <taxon>Embryophyta</taxon>
        <taxon>Tracheophyta</taxon>
        <taxon>Spermatophyta</taxon>
        <taxon>Magnoliopsida</taxon>
        <taxon>eudicotyledons</taxon>
        <taxon>Gunneridae</taxon>
        <taxon>Pentapetalae</taxon>
        <taxon>rosids</taxon>
        <taxon>malvids</taxon>
        <taxon>Brassicales</taxon>
        <taxon>Brassicaceae</taxon>
        <taxon>Brassiceae</taxon>
        <taxon>Raphanus</taxon>
    </lineage>
</organism>
<evidence type="ECO:0000313" key="1">
    <source>
        <dbReference type="Proteomes" id="UP000504610"/>
    </source>
</evidence>
<dbReference type="KEGG" id="rsz:108820356"/>
<dbReference type="OrthoDB" id="1936010at2759"/>
<dbReference type="GO" id="GO:0050793">
    <property type="term" value="P:regulation of developmental process"/>
    <property type="evidence" value="ECO:0007669"/>
    <property type="project" value="InterPro"/>
</dbReference>
<dbReference type="GO" id="GO:0045087">
    <property type="term" value="P:innate immune response"/>
    <property type="evidence" value="ECO:0007669"/>
    <property type="project" value="InterPro"/>
</dbReference>
<keyword evidence="1" id="KW-1185">Reference proteome</keyword>
<sequence length="112" mass="12082">MVMALMAKSRTEHYVVLVLVLIIMVGSVFLATEGRPVKYGSTALTRLRDSPVYNGSVMSKPKPVESSVQDVSWLATVKQSGPSPGVGHYRAMGYKTFGRVRDNSCPSPGVGH</sequence>
<dbReference type="PANTHER" id="PTHR34663">
    <property type="entry name" value="OS06G0637400 PROTEIN"/>
    <property type="match status" value="1"/>
</dbReference>
<evidence type="ECO:0000313" key="2">
    <source>
        <dbReference type="RefSeq" id="XP_018448807.1"/>
    </source>
</evidence>
<reference evidence="1" key="1">
    <citation type="journal article" date="2019" name="Database">
        <title>The radish genome database (RadishGD): an integrated information resource for radish genomics.</title>
        <authorList>
            <person name="Yu H.J."/>
            <person name="Baek S."/>
            <person name="Lee Y.J."/>
            <person name="Cho A."/>
            <person name="Mun J.H."/>
        </authorList>
    </citation>
    <scope>NUCLEOTIDE SEQUENCE [LARGE SCALE GENOMIC DNA]</scope>
    <source>
        <strain evidence="1">cv. WK10039</strain>
    </source>
</reference>
<gene>
    <name evidence="2" type="primary">LOC108820356</name>
</gene>
<dbReference type="RefSeq" id="XP_018448807.1">
    <property type="nucleotide sequence ID" value="XM_018593305.1"/>
</dbReference>
<accession>A0A6J0KLS6</accession>
<protein>
    <submittedName>
        <fullName evidence="2">Precursor of CEP16</fullName>
    </submittedName>
</protein>
<dbReference type="InterPro" id="IPR044700">
    <property type="entry name" value="PIP2/PIPL1"/>
</dbReference>
<dbReference type="AlphaFoldDB" id="A0A6J0KLS6"/>